<feature type="non-terminal residue" evidence="16">
    <location>
        <position position="464"/>
    </location>
</feature>
<evidence type="ECO:0000256" key="1">
    <source>
        <dbReference type="ARBA" id="ARBA00004496"/>
    </source>
</evidence>
<evidence type="ECO:0000256" key="10">
    <source>
        <dbReference type="ARBA" id="ARBA00022840"/>
    </source>
</evidence>
<keyword evidence="3" id="KW-0479">Metal-binding</keyword>
<dbReference type="Pfam" id="PF17760">
    <property type="entry name" value="UvrA_inter"/>
    <property type="match status" value="1"/>
</dbReference>
<dbReference type="AlphaFoldDB" id="A0A382FPE6"/>
<evidence type="ECO:0000256" key="12">
    <source>
        <dbReference type="ARBA" id="ARBA00023125"/>
    </source>
</evidence>
<keyword evidence="12" id="KW-0238">DNA-binding</keyword>
<dbReference type="SUPFAM" id="SSF52540">
    <property type="entry name" value="P-loop containing nucleoside triphosphate hydrolases"/>
    <property type="match status" value="1"/>
</dbReference>
<evidence type="ECO:0000259" key="14">
    <source>
        <dbReference type="Pfam" id="PF17755"/>
    </source>
</evidence>
<dbReference type="Pfam" id="PF17755">
    <property type="entry name" value="UvrA_DNA-bind"/>
    <property type="match status" value="1"/>
</dbReference>
<feature type="domain" description="UvrA interaction" evidence="15">
    <location>
        <begin position="133"/>
        <end position="239"/>
    </location>
</feature>
<dbReference type="GO" id="GO:0008270">
    <property type="term" value="F:zinc ion binding"/>
    <property type="evidence" value="ECO:0007669"/>
    <property type="project" value="UniProtKB-KW"/>
</dbReference>
<dbReference type="Gene3D" id="3.30.190.20">
    <property type="match status" value="1"/>
</dbReference>
<gene>
    <name evidence="16" type="ORF">METZ01_LOCUS216831</name>
</gene>
<comment type="subcellular location">
    <subcellularLocation>
        <location evidence="1">Cytoplasm</location>
    </subcellularLocation>
</comment>
<dbReference type="InterPro" id="IPR041552">
    <property type="entry name" value="UvrA_DNA-bd"/>
</dbReference>
<evidence type="ECO:0000256" key="3">
    <source>
        <dbReference type="ARBA" id="ARBA00022723"/>
    </source>
</evidence>
<dbReference type="PANTHER" id="PTHR43152">
    <property type="entry name" value="UVRABC SYSTEM PROTEIN A"/>
    <property type="match status" value="1"/>
</dbReference>
<keyword evidence="4" id="KW-0677">Repeat</keyword>
<dbReference type="GO" id="GO:0005524">
    <property type="term" value="F:ATP binding"/>
    <property type="evidence" value="ECO:0007669"/>
    <property type="project" value="UniProtKB-KW"/>
</dbReference>
<keyword evidence="9" id="KW-0862">Zinc</keyword>
<keyword evidence="5" id="KW-0547">Nucleotide-binding</keyword>
<evidence type="ECO:0000259" key="15">
    <source>
        <dbReference type="Pfam" id="PF17760"/>
    </source>
</evidence>
<keyword evidence="10" id="KW-0067">ATP-binding</keyword>
<keyword evidence="8" id="KW-0863">Zinc-finger</keyword>
<dbReference type="GO" id="GO:0003677">
    <property type="term" value="F:DNA binding"/>
    <property type="evidence" value="ECO:0007669"/>
    <property type="project" value="UniProtKB-KW"/>
</dbReference>
<reference evidence="16" key="1">
    <citation type="submission" date="2018-05" db="EMBL/GenBank/DDBJ databases">
        <authorList>
            <person name="Lanie J.A."/>
            <person name="Ng W.-L."/>
            <person name="Kazmierczak K.M."/>
            <person name="Andrzejewski T.M."/>
            <person name="Davidsen T.M."/>
            <person name="Wayne K.J."/>
            <person name="Tettelin H."/>
            <person name="Glass J.I."/>
            <person name="Rusch D."/>
            <person name="Podicherti R."/>
            <person name="Tsui H.-C.T."/>
            <person name="Winkler M.E."/>
        </authorList>
    </citation>
    <scope>NUCLEOTIDE SEQUENCE</scope>
</reference>
<dbReference type="PANTHER" id="PTHR43152:SF3">
    <property type="entry name" value="UVRABC SYSTEM PROTEIN A"/>
    <property type="match status" value="1"/>
</dbReference>
<evidence type="ECO:0008006" key="17">
    <source>
        <dbReference type="Google" id="ProtNLM"/>
    </source>
</evidence>
<evidence type="ECO:0000313" key="16">
    <source>
        <dbReference type="EMBL" id="SVB63977.1"/>
    </source>
</evidence>
<evidence type="ECO:0000256" key="11">
    <source>
        <dbReference type="ARBA" id="ARBA00022881"/>
    </source>
</evidence>
<evidence type="ECO:0000256" key="7">
    <source>
        <dbReference type="ARBA" id="ARBA00022769"/>
    </source>
</evidence>
<feature type="domain" description="UvrA DNA-binding" evidence="14">
    <location>
        <begin position="290"/>
        <end position="400"/>
    </location>
</feature>
<evidence type="ECO:0000256" key="4">
    <source>
        <dbReference type="ARBA" id="ARBA00022737"/>
    </source>
</evidence>
<name>A0A382FPE6_9ZZZZ</name>
<evidence type="ECO:0000256" key="5">
    <source>
        <dbReference type="ARBA" id="ARBA00022741"/>
    </source>
</evidence>
<evidence type="ECO:0000256" key="6">
    <source>
        <dbReference type="ARBA" id="ARBA00022763"/>
    </source>
</evidence>
<sequence>MSINNKIIIKGARQHNLKNVDIEIERNKLVVVTGLSGSGKSSLAFDTIYAEGQRRYVESLSSYARQFLGLMEKPDMDYIEGLSPAISIEQKATLRNPRSTVGTVTEIHDYMRLLFAHIGKPHCWICDRPIQRQTVQKIVDTIIKFGDGAKIYILAPVIRGRKGQHKGVFDEIRKEGFLRARVNGTIFSIDEKIELEKNKKHSIEVVIDRLVLEDEYKERLTESIELSLKIGSGLTIIHQLPNKDHLFSEHFACPHCEVSMEELTPRMFSFNSPYGACPHCDGLGSHMEIDPEMIVPDKTKSLIQGAIIPLGEQPRGNWYGSILKSLSTHYNFSFTTPWYKLDRNIRQILLNGTGNKKLKVDYSSERWSGTYTGGWEGTIPNLMRRYKQTKSNHIRDWIEQFMSMRPCPKCSGSRLKEESRSVTIGGKNLGEVSSLSIKNIKEFFTNLSLGKTKALIAKQILKEV</sequence>
<dbReference type="EMBL" id="UINC01050700">
    <property type="protein sequence ID" value="SVB63977.1"/>
    <property type="molecule type" value="Genomic_DNA"/>
</dbReference>
<evidence type="ECO:0000256" key="9">
    <source>
        <dbReference type="ARBA" id="ARBA00022833"/>
    </source>
</evidence>
<dbReference type="Gene3D" id="3.40.50.300">
    <property type="entry name" value="P-loop containing nucleotide triphosphate hydrolases"/>
    <property type="match status" value="1"/>
</dbReference>
<evidence type="ECO:0000256" key="8">
    <source>
        <dbReference type="ARBA" id="ARBA00022771"/>
    </source>
</evidence>
<dbReference type="InterPro" id="IPR041102">
    <property type="entry name" value="UvrA_inter"/>
</dbReference>
<dbReference type="GO" id="GO:0004518">
    <property type="term" value="F:nuclease activity"/>
    <property type="evidence" value="ECO:0007669"/>
    <property type="project" value="UniProtKB-KW"/>
</dbReference>
<dbReference type="Gene3D" id="1.20.1580.10">
    <property type="entry name" value="ABC transporter ATPase like domain"/>
    <property type="match status" value="1"/>
</dbReference>
<keyword evidence="2" id="KW-0963">Cytoplasm</keyword>
<keyword evidence="6" id="KW-0227">DNA damage</keyword>
<dbReference type="InterPro" id="IPR027417">
    <property type="entry name" value="P-loop_NTPase"/>
</dbReference>
<dbReference type="Gene3D" id="1.10.8.280">
    <property type="entry name" value="ABC transporter ATPase domain-like"/>
    <property type="match status" value="1"/>
</dbReference>
<evidence type="ECO:0000256" key="13">
    <source>
        <dbReference type="ARBA" id="ARBA00023204"/>
    </source>
</evidence>
<accession>A0A382FPE6</accession>
<protein>
    <recommendedName>
        <fullName evidence="17">UvrA interaction domain-containing protein</fullName>
    </recommendedName>
</protein>
<keyword evidence="13" id="KW-0234">DNA repair</keyword>
<keyword evidence="11" id="KW-0267">Excision nuclease</keyword>
<dbReference type="GO" id="GO:0005737">
    <property type="term" value="C:cytoplasm"/>
    <property type="evidence" value="ECO:0007669"/>
    <property type="project" value="UniProtKB-SubCell"/>
</dbReference>
<proteinExistence type="predicted"/>
<dbReference type="GO" id="GO:0006281">
    <property type="term" value="P:DNA repair"/>
    <property type="evidence" value="ECO:0007669"/>
    <property type="project" value="UniProtKB-KW"/>
</dbReference>
<keyword evidence="7" id="KW-0228">DNA excision</keyword>
<organism evidence="16">
    <name type="scientific">marine metagenome</name>
    <dbReference type="NCBI Taxonomy" id="408172"/>
    <lineage>
        <taxon>unclassified sequences</taxon>
        <taxon>metagenomes</taxon>
        <taxon>ecological metagenomes</taxon>
    </lineage>
</organism>
<evidence type="ECO:0000256" key="2">
    <source>
        <dbReference type="ARBA" id="ARBA00022490"/>
    </source>
</evidence>